<dbReference type="PANTHER" id="PTHR23028">
    <property type="entry name" value="ACETYLTRANSFERASE"/>
    <property type="match status" value="1"/>
</dbReference>
<keyword evidence="3" id="KW-0808">Transferase</keyword>
<dbReference type="Proteomes" id="UP000217144">
    <property type="component" value="Chromosome"/>
</dbReference>
<feature type="transmembrane region" description="Helical" evidence="1">
    <location>
        <begin position="12"/>
        <end position="31"/>
    </location>
</feature>
<sequence length="363" mass="41142">MNGPNLKNEKLIEIQFLRVLAIMSVVIFHFTARRASELPYGKWVSGEPWSLGWIGVELFFIVSGFVIAFSISRTSSMRNFLINRAIRLYPALILLLPAVYVVQRFTPHSPYSDRSTLWNLIGSATLIPPTVLNHVSDQSFDWLTLVLWSLKVEVFFYLLCAFMVFLIGKNRLSLALIVFVTMINFLVGLNEYLDDDSIFWVIKSIKVFGFDYLAWFLIGVLIYDLRFKPKSKLLSASLVLVSTSTLINLYFVNDSSIGTSIAGLVVVGVALAFGLFCVIKRFWMEKWILAIGNSSYELYLVHQGVGLTFLIYLVNRYELGAVNGTLSGISIVAVLTYLCHLIFVHITGPFNLSIKRAIPKKWY</sequence>
<evidence type="ECO:0000256" key="1">
    <source>
        <dbReference type="SAM" id="Phobius"/>
    </source>
</evidence>
<proteinExistence type="predicted"/>
<evidence type="ECO:0000259" key="2">
    <source>
        <dbReference type="Pfam" id="PF01757"/>
    </source>
</evidence>
<dbReference type="EMBL" id="CP016769">
    <property type="protein sequence ID" value="ASY10006.1"/>
    <property type="molecule type" value="Genomic_DNA"/>
</dbReference>
<keyword evidence="1" id="KW-1133">Transmembrane helix</keyword>
<accession>A0AAC9YPJ8</accession>
<organism evidence="3 4">
    <name type="scientific">Candidatus Planktophila lacus</name>
    <dbReference type="NCBI Taxonomy" id="1884913"/>
    <lineage>
        <taxon>Bacteria</taxon>
        <taxon>Bacillati</taxon>
        <taxon>Actinomycetota</taxon>
        <taxon>Actinomycetes</taxon>
        <taxon>Candidatus Nanopelagicales</taxon>
        <taxon>Candidatus Nanopelagicaceae</taxon>
        <taxon>Candidatus Planktophila</taxon>
    </lineage>
</organism>
<dbReference type="PANTHER" id="PTHR23028:SF131">
    <property type="entry name" value="BLR2367 PROTEIN"/>
    <property type="match status" value="1"/>
</dbReference>
<keyword evidence="1" id="KW-0472">Membrane</keyword>
<dbReference type="GO" id="GO:0016020">
    <property type="term" value="C:membrane"/>
    <property type="evidence" value="ECO:0007669"/>
    <property type="project" value="TreeGrafter"/>
</dbReference>
<feature type="transmembrane region" description="Helical" evidence="1">
    <location>
        <begin position="145"/>
        <end position="167"/>
    </location>
</feature>
<dbReference type="GO" id="GO:0000271">
    <property type="term" value="P:polysaccharide biosynthetic process"/>
    <property type="evidence" value="ECO:0007669"/>
    <property type="project" value="TreeGrafter"/>
</dbReference>
<evidence type="ECO:0000313" key="4">
    <source>
        <dbReference type="Proteomes" id="UP000217144"/>
    </source>
</evidence>
<feature type="transmembrane region" description="Helical" evidence="1">
    <location>
        <begin position="174"/>
        <end position="192"/>
    </location>
</feature>
<dbReference type="InterPro" id="IPR050879">
    <property type="entry name" value="Acyltransferase_3"/>
</dbReference>
<dbReference type="Pfam" id="PF01757">
    <property type="entry name" value="Acyl_transf_3"/>
    <property type="match status" value="1"/>
</dbReference>
<keyword evidence="1" id="KW-0812">Transmembrane</keyword>
<dbReference type="KEGG" id="plan:A1s21148_00180"/>
<dbReference type="RefSeq" id="WP_095670491.1">
    <property type="nucleotide sequence ID" value="NZ_CP016769.1"/>
</dbReference>
<reference evidence="3 4" key="1">
    <citation type="submission" date="2016-07" db="EMBL/GenBank/DDBJ databases">
        <title>High microdiversification within the ubiquitous acI lineage of Actinobacteria.</title>
        <authorList>
            <person name="Neuenschwander S.M."/>
            <person name="Salcher M."/>
            <person name="Ghai R."/>
            <person name="Pernthaler J."/>
        </authorList>
    </citation>
    <scope>NUCLEOTIDE SEQUENCE [LARGE SCALE GENOMIC DNA]</scope>
    <source>
        <strain evidence="3">MMS-21-148</strain>
    </source>
</reference>
<feature type="domain" description="Acyltransferase 3" evidence="2">
    <location>
        <begin position="13"/>
        <end position="342"/>
    </location>
</feature>
<dbReference type="InterPro" id="IPR002656">
    <property type="entry name" value="Acyl_transf_3_dom"/>
</dbReference>
<name>A0AAC9YPJ8_9ACTN</name>
<feature type="transmembrane region" description="Helical" evidence="1">
    <location>
        <begin position="257"/>
        <end position="278"/>
    </location>
</feature>
<keyword evidence="3" id="KW-0012">Acyltransferase</keyword>
<gene>
    <name evidence="3" type="ORF">A1s21148_00180</name>
</gene>
<dbReference type="GO" id="GO:0016747">
    <property type="term" value="F:acyltransferase activity, transferring groups other than amino-acyl groups"/>
    <property type="evidence" value="ECO:0007669"/>
    <property type="project" value="InterPro"/>
</dbReference>
<dbReference type="AlphaFoldDB" id="A0AAC9YPJ8"/>
<evidence type="ECO:0000313" key="3">
    <source>
        <dbReference type="EMBL" id="ASY10006.1"/>
    </source>
</evidence>
<feature type="transmembrane region" description="Helical" evidence="1">
    <location>
        <begin position="233"/>
        <end position="251"/>
    </location>
</feature>
<feature type="transmembrane region" description="Helical" evidence="1">
    <location>
        <begin position="51"/>
        <end position="72"/>
    </location>
</feature>
<feature type="transmembrane region" description="Helical" evidence="1">
    <location>
        <begin position="326"/>
        <end position="346"/>
    </location>
</feature>
<protein>
    <submittedName>
        <fullName evidence="3">Acyltransferase</fullName>
    </submittedName>
</protein>
<feature type="transmembrane region" description="Helical" evidence="1">
    <location>
        <begin position="198"/>
        <end position="221"/>
    </location>
</feature>
<feature type="transmembrane region" description="Helical" evidence="1">
    <location>
        <begin position="84"/>
        <end position="102"/>
    </location>
</feature>
<feature type="transmembrane region" description="Helical" evidence="1">
    <location>
        <begin position="298"/>
        <end position="314"/>
    </location>
</feature>
<keyword evidence="4" id="KW-1185">Reference proteome</keyword>